<feature type="domain" description="PARP catalytic" evidence="9">
    <location>
        <begin position="1948"/>
        <end position="2055"/>
    </location>
</feature>
<keyword evidence="6" id="KW-0520">NAD</keyword>
<keyword evidence="1" id="KW-0547">Nucleotide-binding</keyword>
<evidence type="ECO:0000313" key="12">
    <source>
        <dbReference type="EMBL" id="CAF1088631.1"/>
    </source>
</evidence>
<dbReference type="InterPro" id="IPR001650">
    <property type="entry name" value="Helicase_C-like"/>
</dbReference>
<evidence type="ECO:0000256" key="3">
    <source>
        <dbReference type="ARBA" id="ARBA00022806"/>
    </source>
</evidence>
<dbReference type="InterPro" id="IPR014001">
    <property type="entry name" value="Helicase_ATP-bd"/>
</dbReference>
<accession>A0A8S2KIA8</accession>
<dbReference type="SMART" id="SM00490">
    <property type="entry name" value="HELICc"/>
    <property type="match status" value="1"/>
</dbReference>
<dbReference type="Pfam" id="PF12796">
    <property type="entry name" value="Ank_2"/>
    <property type="match status" value="1"/>
</dbReference>
<dbReference type="CDD" id="cd17917">
    <property type="entry name" value="DEXHc_RHA-like"/>
    <property type="match status" value="1"/>
</dbReference>
<dbReference type="SUPFAM" id="SSF48403">
    <property type="entry name" value="Ankyrin repeat"/>
    <property type="match status" value="1"/>
</dbReference>
<dbReference type="Pfam" id="PF00271">
    <property type="entry name" value="Helicase_C"/>
    <property type="match status" value="1"/>
</dbReference>
<keyword evidence="7" id="KW-0175">Coiled coil</keyword>
<dbReference type="GO" id="GO:0004386">
    <property type="term" value="F:helicase activity"/>
    <property type="evidence" value="ECO:0007669"/>
    <property type="project" value="UniProtKB-KW"/>
</dbReference>
<dbReference type="Gene3D" id="1.25.40.20">
    <property type="entry name" value="Ankyrin repeat-containing domain"/>
    <property type="match status" value="1"/>
</dbReference>
<dbReference type="PROSITE" id="PS50088">
    <property type="entry name" value="ANK_REPEAT"/>
    <property type="match status" value="1"/>
</dbReference>
<name>A0A8S2KIA8_9BILA</name>
<keyword evidence="3" id="KW-0347">Helicase</keyword>
<dbReference type="InterPro" id="IPR036770">
    <property type="entry name" value="Ankyrin_rpt-contain_sf"/>
</dbReference>
<dbReference type="InterPro" id="IPR011545">
    <property type="entry name" value="DEAD/DEAH_box_helicase_dom"/>
</dbReference>
<sequence>MDTDTQTLSEGVKHIIRLNKETLLKLLPETATIDCDDIAAFSIKANLLSLNADDIVLLDKLTNDISIIVNELKTNISTVHFNYLLDYLHEFKFVDSKFLDSLTVDDLYPFLYGLSGFLSSLTVYGSASNGNLDIVKNFLSKHPVYKDKPGLKGETLLYLAVISRHMQLVDYLIRTIKCSVDAQNGLNQSSAGDTALHGACIYAHFDMIKYLIKHSANCYIKNQANKTPFMELDSKNEDVVNWIKNNFIISYIDKSSDQLPVCTLEELEPKKDCVWEYKRHDSENWNQLQNFDSINAALSTPDKDFDTTVYLPSDSGTLYNISLVKFLRSRNNSDRLAWIRCRGSSFYNFDIDPMWQFMLLKHTNNNQQSSSLLSTDKIYELNTWYDWNARSCETIDKIMNNRFRRVAIELSTIGNVELDLRKFTFENSNKTTYGHLRWLPNYLSIESDSTTDKMNLHQRCVPKRRKDDVLEKLASNLTEIDDEDNIASEDKQQSNSNQQQDIIMPLSDNDRKMHTTVERIPPIVINDHRSVHNQTARQLIVSSIQTKEGERNRIKANIKIYRKELEKAEQELKNIKTEKELKESKRNLIEKLIGKTRAAQEEENEQLRQEKQQEQKIKELESENERLNVKLNDKQNSINEWKEKHKQLDEREKELNDILNAIITVDYEFPAKEYLLTTAGTFRESLKSIQCHYDEYIFDLPSVTVLESVRDERFCTFRVKGFHEHHNEMAVIQKNIYELINTIHSEQSNHWISIKDHVRSTVRELQSVNCRWDMKSDWIRYSTQLMNSILAKQEQLTETFNKTLDETCITLVKVCIKNTDKQWRQQLYSAVARNAQIHSFKNAVKNAKHLALEDYINKIEVNNIATGKSIHVRDQHLRNLVATFKEEQESRASDANQYNNIPAFLQRINIYFRCFALQLPLFESSIELLEKIEQKTVVTISTPTGSGKSTLLPALLLASGYDKIIVTQPRRFPCTQISERVNSTIGEISGWCVSGAQSNSRSPILYLTDGLLKDYLQFNQNFITQQVKFDRRFVIMLDEVHERSVNIDLCIALIIRLLTTQPYLNHRLKIIISSATLDNAICKKFESIEQCSVYQFSITMPPLYDVVLHHTTKSILELVLDLYKKCEKSYEQILCFVKSVQEVFELIKLLSELSNGTITAYPLIQSQSAVYQKNIIEHKKVFFSTTVAETSLTFPHLRYVVDSGVLHLPVYDPEKNRTILKEVFASESTIKQRRGRLGRTQPGDYYALYDVAESNRTHPIPQICQMDLVNIEFSLRKAPLKMSLNDLKYCLPDPPEQSILTMAIKQLQQLDILDDTNDHFTPYGLAISKLPDFGSLSMSIAVFSALTDYNCGQDLIRLASILGVLNTSNILKQLPARYKSADGDFMTVLNVMNDVLAIKHNLSSREFNKCIYNICDQKGLSSVKHILKQAIRRLSSLEQSFNICDKYRFAAHISCGGKWECIARALLQGYTDNTFVSMKDLQGKTHNFVRYNHLFDNAVLDFSSTLNRPMSETPVSIILARDVRYSTAVRQIALLSFVGEVKSTWLENRICRAFNGNEEEKQQFLGIYPLLSKDVVHVEILVDNNKLKLSGKVGDVLDLELLLKRQLLTTRKFTILNGLNIHENYKRNVESLARIPHIFNPLKWRWKAQEQVDIVINTLNTSIEVIVTGLDSQNQRVYDEFESFIRWLKRSTVLNNLDSGLSPRLLKRTDRDSLYTDIEERICNVTDIKRTSIQLWESVKGSRATRETRMEAVAWIAVCKFYCKLEGGFVRDWIVGHYTSKPNNPTNWISYNNGLPSIDKDVVPNDLDFHLPIDRYFDIDKFRDELYKFDIEAELFKQGWRYVLLFDKERTSGPFIAEFIEPHVTLTHDRVDFDVNNLVLKRDFIKAIGMRVDITHMRVSRAQIPIDLETIIDNIRKKCFYVLRADDIFIQQRTAKMISRGWKPSEERMTYIPDPHSNYYCVLDELPSTSTLYTAIVSDMKKIHNNVQIISIEQIKNPVLEYAYEAMKKLISRQCAGENPNERELYHGTGVENVESILDNGYDDRFYSTQGFYGK</sequence>
<dbReference type="EC" id="2.4.2.-" evidence="6"/>
<protein>
    <recommendedName>
        <fullName evidence="6">Poly [ADP-ribose] polymerase</fullName>
        <shortName evidence="6">PARP</shortName>
        <ecNumber evidence="6">2.4.2.-</ecNumber>
    </recommendedName>
</protein>
<dbReference type="SMART" id="SM00487">
    <property type="entry name" value="DEXDc"/>
    <property type="match status" value="1"/>
</dbReference>
<dbReference type="PANTHER" id="PTHR18934">
    <property type="entry name" value="ATP-DEPENDENT RNA HELICASE"/>
    <property type="match status" value="1"/>
</dbReference>
<dbReference type="PROSITE" id="PS51059">
    <property type="entry name" value="PARP_CATALYTIC"/>
    <property type="match status" value="1"/>
</dbReference>
<dbReference type="SUPFAM" id="SSF56399">
    <property type="entry name" value="ADP-ribosylation"/>
    <property type="match status" value="1"/>
</dbReference>
<evidence type="ECO:0000256" key="7">
    <source>
        <dbReference type="SAM" id="Coils"/>
    </source>
</evidence>
<dbReference type="InterPro" id="IPR027417">
    <property type="entry name" value="P-loop_NTPase"/>
</dbReference>
<dbReference type="GO" id="GO:0003950">
    <property type="term" value="F:NAD+ poly-ADP-ribosyltransferase activity"/>
    <property type="evidence" value="ECO:0007669"/>
    <property type="project" value="UniProtKB-UniRule"/>
</dbReference>
<dbReference type="SMART" id="SM00248">
    <property type="entry name" value="ANK"/>
    <property type="match status" value="2"/>
</dbReference>
<dbReference type="Gene3D" id="3.90.228.10">
    <property type="match status" value="1"/>
</dbReference>
<evidence type="ECO:0000259" key="10">
    <source>
        <dbReference type="PROSITE" id="PS51192"/>
    </source>
</evidence>
<dbReference type="GO" id="GO:0005524">
    <property type="term" value="F:ATP binding"/>
    <property type="evidence" value="ECO:0007669"/>
    <property type="project" value="UniProtKB-KW"/>
</dbReference>
<proteinExistence type="predicted"/>
<keyword evidence="6" id="KW-0808">Transferase</keyword>
<feature type="repeat" description="ANK" evidence="5">
    <location>
        <begin position="191"/>
        <end position="223"/>
    </location>
</feature>
<feature type="region of interest" description="Disordered" evidence="8">
    <location>
        <begin position="481"/>
        <end position="508"/>
    </location>
</feature>
<keyword evidence="2" id="KW-0378">Hydrolase</keyword>
<evidence type="ECO:0000256" key="4">
    <source>
        <dbReference type="ARBA" id="ARBA00022840"/>
    </source>
</evidence>
<dbReference type="SUPFAM" id="SSF52540">
    <property type="entry name" value="P-loop containing nucleoside triphosphate hydrolases"/>
    <property type="match status" value="1"/>
</dbReference>
<keyword evidence="4" id="KW-0067">ATP-binding</keyword>
<organism evidence="13 14">
    <name type="scientific">Didymodactylos carnosus</name>
    <dbReference type="NCBI Taxonomy" id="1234261"/>
    <lineage>
        <taxon>Eukaryota</taxon>
        <taxon>Metazoa</taxon>
        <taxon>Spiralia</taxon>
        <taxon>Gnathifera</taxon>
        <taxon>Rotifera</taxon>
        <taxon>Eurotatoria</taxon>
        <taxon>Bdelloidea</taxon>
        <taxon>Philodinida</taxon>
        <taxon>Philodinidae</taxon>
        <taxon>Didymodactylos</taxon>
    </lineage>
</organism>
<dbReference type="Gene3D" id="3.40.50.300">
    <property type="entry name" value="P-loop containing nucleotide triphosphate hydrolases"/>
    <property type="match status" value="2"/>
</dbReference>
<dbReference type="Proteomes" id="UP000682733">
    <property type="component" value="Unassembled WGS sequence"/>
</dbReference>
<dbReference type="PROSITE" id="PS51194">
    <property type="entry name" value="HELICASE_CTER"/>
    <property type="match status" value="1"/>
</dbReference>
<comment type="caution">
    <text evidence="13">The sequence shown here is derived from an EMBL/GenBank/DDBJ whole genome shotgun (WGS) entry which is preliminary data.</text>
</comment>
<dbReference type="Pfam" id="PF00644">
    <property type="entry name" value="PARP"/>
    <property type="match status" value="1"/>
</dbReference>
<evidence type="ECO:0000256" key="6">
    <source>
        <dbReference type="RuleBase" id="RU362114"/>
    </source>
</evidence>
<dbReference type="InterPro" id="IPR002110">
    <property type="entry name" value="Ankyrin_rpt"/>
</dbReference>
<gene>
    <name evidence="12" type="ORF">OVA965_LOCUS18701</name>
    <name evidence="13" type="ORF">TMI583_LOCUS18712</name>
</gene>
<evidence type="ECO:0000259" key="11">
    <source>
        <dbReference type="PROSITE" id="PS51194"/>
    </source>
</evidence>
<dbReference type="PROSITE" id="PS51192">
    <property type="entry name" value="HELICASE_ATP_BIND_1"/>
    <property type="match status" value="1"/>
</dbReference>
<dbReference type="CDD" id="cd18791">
    <property type="entry name" value="SF2_C_RHA"/>
    <property type="match status" value="1"/>
</dbReference>
<dbReference type="CDD" id="cd22249">
    <property type="entry name" value="UDM1_RNF168_RNF169-like"/>
    <property type="match status" value="1"/>
</dbReference>
<dbReference type="PANTHER" id="PTHR18934:SF91">
    <property type="entry name" value="PRE-MRNA-SPLICING FACTOR ATP-DEPENDENT RNA HELICASE PRP16"/>
    <property type="match status" value="1"/>
</dbReference>
<feature type="domain" description="Helicase C-terminal" evidence="11">
    <location>
        <begin position="1118"/>
        <end position="1288"/>
    </location>
</feature>
<feature type="domain" description="Helicase ATP-binding" evidence="10">
    <location>
        <begin position="929"/>
        <end position="1095"/>
    </location>
</feature>
<dbReference type="PROSITE" id="PS50297">
    <property type="entry name" value="ANK_REP_REGION"/>
    <property type="match status" value="1"/>
</dbReference>
<dbReference type="Proteomes" id="UP000677228">
    <property type="component" value="Unassembled WGS sequence"/>
</dbReference>
<dbReference type="GO" id="GO:0003723">
    <property type="term" value="F:RNA binding"/>
    <property type="evidence" value="ECO:0007669"/>
    <property type="project" value="TreeGrafter"/>
</dbReference>
<evidence type="ECO:0000256" key="1">
    <source>
        <dbReference type="ARBA" id="ARBA00022741"/>
    </source>
</evidence>
<feature type="coiled-coil region" evidence="7">
    <location>
        <begin position="544"/>
        <end position="658"/>
    </location>
</feature>
<evidence type="ECO:0000256" key="5">
    <source>
        <dbReference type="PROSITE-ProRule" id="PRU00023"/>
    </source>
</evidence>
<evidence type="ECO:0000256" key="8">
    <source>
        <dbReference type="SAM" id="MobiDB-lite"/>
    </source>
</evidence>
<dbReference type="InterPro" id="IPR012317">
    <property type="entry name" value="Poly(ADP-ribose)pol_cat_dom"/>
</dbReference>
<evidence type="ECO:0000259" key="9">
    <source>
        <dbReference type="PROSITE" id="PS51059"/>
    </source>
</evidence>
<evidence type="ECO:0000313" key="13">
    <source>
        <dbReference type="EMBL" id="CAF3850308.1"/>
    </source>
</evidence>
<evidence type="ECO:0000313" key="14">
    <source>
        <dbReference type="Proteomes" id="UP000682733"/>
    </source>
</evidence>
<dbReference type="EMBL" id="CAJOBA010009398">
    <property type="protein sequence ID" value="CAF3850308.1"/>
    <property type="molecule type" value="Genomic_DNA"/>
</dbReference>
<dbReference type="Pfam" id="PF00270">
    <property type="entry name" value="DEAD"/>
    <property type="match status" value="1"/>
</dbReference>
<keyword evidence="5" id="KW-0040">ANK repeat</keyword>
<dbReference type="GO" id="GO:0016787">
    <property type="term" value="F:hydrolase activity"/>
    <property type="evidence" value="ECO:0007669"/>
    <property type="project" value="UniProtKB-KW"/>
</dbReference>
<dbReference type="EMBL" id="CAJNOK010009382">
    <property type="protein sequence ID" value="CAF1088631.1"/>
    <property type="molecule type" value="Genomic_DNA"/>
</dbReference>
<reference evidence="13" key="1">
    <citation type="submission" date="2021-02" db="EMBL/GenBank/DDBJ databases">
        <authorList>
            <person name="Nowell W R."/>
        </authorList>
    </citation>
    <scope>NUCLEOTIDE SEQUENCE</scope>
</reference>
<evidence type="ECO:0000256" key="2">
    <source>
        <dbReference type="ARBA" id="ARBA00022801"/>
    </source>
</evidence>
<keyword evidence="6" id="KW-0328">Glycosyltransferase</keyword>